<reference evidence="11 12" key="3">
    <citation type="journal article" date="2015" name="Genome Announc.">
        <title>Draft Genome Sequence of the Archiascomycetous Yeast Saitoella complicata.</title>
        <authorList>
            <person name="Yamauchi K."/>
            <person name="Kondo S."/>
            <person name="Hamamoto M."/>
            <person name="Takahashi Y."/>
            <person name="Ogura Y."/>
            <person name="Hayashi T."/>
            <person name="Nishida H."/>
        </authorList>
    </citation>
    <scope>NUCLEOTIDE SEQUENCE [LARGE SCALE GENOMIC DNA]</scope>
    <source>
        <strain evidence="11 12">NRRL Y-17804</strain>
    </source>
</reference>
<keyword evidence="12" id="KW-1185">Reference proteome</keyword>
<dbReference type="EMBL" id="BACD03000046">
    <property type="protein sequence ID" value="GAO51478.1"/>
    <property type="molecule type" value="Genomic_DNA"/>
</dbReference>
<dbReference type="AlphaFoldDB" id="A0A0E9NNV3"/>
<name>A0A0E9NNV3_SAICN</name>
<sequence>MDDSRSTVCKLEPHKKVEDLLHPPLHSFSTYRMLAIKRAAFQVSAKAETFSAIAKARQIKFSRCLSVQAHPRSADSDRSTIIKLLSSIGSKKEVEQYLRQFSSVDSQKFAVIKVGGACIADPTERNLLANQLSFLNQVGLYPIVIHGAGPQLNKLLEEAGVEPQYEGGIRITDKKTLEVARKVFLEENLKLVEALESMGTRARPIPNGVFRGEYLDKDLYQYVGKITSVDKAAIESSIRAGALPILTSLAETPSGQILNVNADVAAGELARAIQPMKIIYLNDKGGLLNGTTGEKISVINLDEEWDALTKEPWFKFGTRLKIKEIKDLLETLPRSSSVAIISTGDLQKELFTDSGAGTLIRLGNKLCTWKTQEELPANLGEILAERTPNSGTIFAALDAAPSFTSYGDEGLEVFAAVAPPTSSAPSKLLAFTPSKTGWLNNVADNVWSLIRKNHESLVWFVEESDENCAWWFGKSEGSYVKDGKVMFWYGVRGESVGELIGQFERGELKV</sequence>
<dbReference type="FunFam" id="3.40.1160.10:FF:000046">
    <property type="entry name" value="N-acetylglutamate kinase / N-acetylglutamate synthase"/>
    <property type="match status" value="1"/>
</dbReference>
<dbReference type="Proteomes" id="UP000033140">
    <property type="component" value="Unassembled WGS sequence"/>
</dbReference>
<evidence type="ECO:0000313" key="12">
    <source>
        <dbReference type="Proteomes" id="UP000033140"/>
    </source>
</evidence>
<dbReference type="OMA" id="FQTCYHS"/>
<keyword evidence="6" id="KW-0547">Nucleotide-binding</keyword>
<feature type="domain" description="N-acetyltransferase" evidence="10">
    <location>
        <begin position="364"/>
        <end position="510"/>
    </location>
</feature>
<dbReference type="STRING" id="698492.A0A0E9NNV3"/>
<dbReference type="CDD" id="cd04252">
    <property type="entry name" value="AAK_NAGK-fArgBP"/>
    <property type="match status" value="1"/>
</dbReference>
<comment type="catalytic activity">
    <reaction evidence="9">
        <text>N-acetyl-L-glutamate + ATP = N-acetyl-L-glutamyl 5-phosphate + ADP</text>
        <dbReference type="Rhea" id="RHEA:14629"/>
        <dbReference type="ChEBI" id="CHEBI:30616"/>
        <dbReference type="ChEBI" id="CHEBI:44337"/>
        <dbReference type="ChEBI" id="CHEBI:57936"/>
        <dbReference type="ChEBI" id="CHEBI:456216"/>
        <dbReference type="EC" id="2.7.2.8"/>
    </reaction>
</comment>
<dbReference type="UniPathway" id="UPA00068">
    <property type="reaction ID" value="UER00107"/>
</dbReference>
<dbReference type="GO" id="GO:0003942">
    <property type="term" value="F:N-acetyl-gamma-glutamyl-phosphate reductase activity"/>
    <property type="evidence" value="ECO:0007669"/>
    <property type="project" value="TreeGrafter"/>
</dbReference>
<dbReference type="NCBIfam" id="TIGR00761">
    <property type="entry name" value="argB"/>
    <property type="match status" value="1"/>
</dbReference>
<evidence type="ECO:0000256" key="4">
    <source>
        <dbReference type="ARBA" id="ARBA00022605"/>
    </source>
</evidence>
<dbReference type="PROSITE" id="PS51731">
    <property type="entry name" value="GNAT_NAGS"/>
    <property type="match status" value="1"/>
</dbReference>
<keyword evidence="7" id="KW-0418">Kinase</keyword>
<evidence type="ECO:0000256" key="6">
    <source>
        <dbReference type="ARBA" id="ARBA00022741"/>
    </source>
</evidence>
<dbReference type="Pfam" id="PF00696">
    <property type="entry name" value="AA_kinase"/>
    <property type="match status" value="1"/>
</dbReference>
<dbReference type="InterPro" id="IPR001048">
    <property type="entry name" value="Asp/Glu/Uridylate_kinase"/>
</dbReference>
<evidence type="ECO:0000256" key="3">
    <source>
        <dbReference type="ARBA" id="ARBA00022571"/>
    </source>
</evidence>
<dbReference type="GO" id="GO:0005524">
    <property type="term" value="F:ATP binding"/>
    <property type="evidence" value="ECO:0007669"/>
    <property type="project" value="UniProtKB-KW"/>
</dbReference>
<evidence type="ECO:0000313" key="11">
    <source>
        <dbReference type="EMBL" id="GAO51478.1"/>
    </source>
</evidence>
<comment type="pathway">
    <text evidence="1">Amino-acid biosynthesis; L-arginine biosynthesis; N(2)-acetyl-L-ornithine from L-glutamate: step 2/4.</text>
</comment>
<dbReference type="Gene3D" id="3.40.1160.10">
    <property type="entry name" value="Acetylglutamate kinase-like"/>
    <property type="match status" value="1"/>
</dbReference>
<proteinExistence type="predicted"/>
<comment type="caution">
    <text evidence="11">The sequence shown here is derived from an EMBL/GenBank/DDBJ whole genome shotgun (WGS) entry which is preliminary data.</text>
</comment>
<evidence type="ECO:0000256" key="5">
    <source>
        <dbReference type="ARBA" id="ARBA00022679"/>
    </source>
</evidence>
<reference evidence="11 12" key="2">
    <citation type="journal article" date="2014" name="J. Gen. Appl. Microbiol.">
        <title>The early diverging ascomycetous budding yeast Saitoella complicata has three histone deacetylases belonging to the Clr6, Hos2, and Rpd3 lineages.</title>
        <authorList>
            <person name="Nishida H."/>
            <person name="Matsumoto T."/>
            <person name="Kondo S."/>
            <person name="Hamamoto M."/>
            <person name="Yoshikawa H."/>
        </authorList>
    </citation>
    <scope>NUCLEOTIDE SEQUENCE [LARGE SCALE GENOMIC DNA]</scope>
    <source>
        <strain evidence="11 12">NRRL Y-17804</strain>
    </source>
</reference>
<dbReference type="SUPFAM" id="SSF53633">
    <property type="entry name" value="Carbamate kinase-like"/>
    <property type="match status" value="1"/>
</dbReference>
<evidence type="ECO:0000259" key="10">
    <source>
        <dbReference type="PROSITE" id="PS51731"/>
    </source>
</evidence>
<dbReference type="GO" id="GO:0006526">
    <property type="term" value="P:L-arginine biosynthetic process"/>
    <property type="evidence" value="ECO:0007669"/>
    <property type="project" value="UniProtKB-UniPathway"/>
</dbReference>
<keyword evidence="4" id="KW-0028">Amino-acid biosynthesis</keyword>
<evidence type="ECO:0000256" key="1">
    <source>
        <dbReference type="ARBA" id="ARBA00004828"/>
    </source>
</evidence>
<keyword evidence="8" id="KW-0067">ATP-binding</keyword>
<evidence type="ECO:0000256" key="7">
    <source>
        <dbReference type="ARBA" id="ARBA00022777"/>
    </source>
</evidence>
<accession>A0A0E9NNV3</accession>
<keyword evidence="3" id="KW-0055">Arginine biosynthesis</keyword>
<protein>
    <recommendedName>
        <fullName evidence="2">acetylglutamate kinase</fullName>
        <ecNumber evidence="2">2.7.2.8</ecNumber>
    </recommendedName>
</protein>
<evidence type="ECO:0000256" key="2">
    <source>
        <dbReference type="ARBA" id="ARBA00013065"/>
    </source>
</evidence>
<dbReference type="InterPro" id="IPR004662">
    <property type="entry name" value="AcgluKinase_fam"/>
</dbReference>
<keyword evidence="5" id="KW-0808">Transferase</keyword>
<dbReference type="GO" id="GO:0005759">
    <property type="term" value="C:mitochondrial matrix"/>
    <property type="evidence" value="ECO:0007669"/>
    <property type="project" value="TreeGrafter"/>
</dbReference>
<dbReference type="InterPro" id="IPR041734">
    <property type="entry name" value="NAGK-fArgBP"/>
</dbReference>
<reference evidence="11 12" key="1">
    <citation type="journal article" date="2011" name="J. Gen. Appl. Microbiol.">
        <title>Draft genome sequencing of the enigmatic yeast Saitoella complicata.</title>
        <authorList>
            <person name="Nishida H."/>
            <person name="Hamamoto M."/>
            <person name="Sugiyama J."/>
        </authorList>
    </citation>
    <scope>NUCLEOTIDE SEQUENCE [LARGE SCALE GENOMIC DNA]</scope>
    <source>
        <strain evidence="11 12">NRRL Y-17804</strain>
    </source>
</reference>
<dbReference type="Pfam" id="PF04768">
    <property type="entry name" value="NAT"/>
    <property type="match status" value="1"/>
</dbReference>
<dbReference type="InterPro" id="IPR006855">
    <property type="entry name" value="Vertebrate-like_GNAT_dom"/>
</dbReference>
<dbReference type="EC" id="2.7.2.8" evidence="2"/>
<evidence type="ECO:0000256" key="9">
    <source>
        <dbReference type="ARBA" id="ARBA00048141"/>
    </source>
</evidence>
<gene>
    <name evidence="11" type="ORF">G7K_5578-t1</name>
</gene>
<dbReference type="PANTHER" id="PTHR23342:SF0">
    <property type="entry name" value="N-ACETYLGLUTAMATE SYNTHASE, MITOCHONDRIAL"/>
    <property type="match status" value="1"/>
</dbReference>
<evidence type="ECO:0000256" key="8">
    <source>
        <dbReference type="ARBA" id="ARBA00022840"/>
    </source>
</evidence>
<dbReference type="GO" id="GO:0003991">
    <property type="term" value="F:acetylglutamate kinase activity"/>
    <property type="evidence" value="ECO:0007669"/>
    <property type="project" value="UniProtKB-EC"/>
</dbReference>
<dbReference type="PANTHER" id="PTHR23342">
    <property type="entry name" value="N-ACETYLGLUTAMATE SYNTHASE"/>
    <property type="match status" value="1"/>
</dbReference>
<organism evidence="11 12">
    <name type="scientific">Saitoella complicata (strain BCRC 22490 / CBS 7301 / JCM 7358 / NBRC 10748 / NRRL Y-17804)</name>
    <dbReference type="NCBI Taxonomy" id="698492"/>
    <lineage>
        <taxon>Eukaryota</taxon>
        <taxon>Fungi</taxon>
        <taxon>Dikarya</taxon>
        <taxon>Ascomycota</taxon>
        <taxon>Taphrinomycotina</taxon>
        <taxon>Taphrinomycotina incertae sedis</taxon>
        <taxon>Saitoella</taxon>
    </lineage>
</organism>
<dbReference type="Gene3D" id="3.40.630.30">
    <property type="match status" value="1"/>
</dbReference>
<dbReference type="InterPro" id="IPR036393">
    <property type="entry name" value="AceGlu_kinase-like_sf"/>
</dbReference>